<dbReference type="InterPro" id="IPR029055">
    <property type="entry name" value="Ntn_hydrolases_N"/>
</dbReference>
<name>A0A1M6W2V8_9BACL</name>
<feature type="binding site" evidence="10">
    <location>
        <position position="99"/>
    </location>
    <ligand>
        <name>L-glutamine</name>
        <dbReference type="ChEBI" id="CHEBI:58359"/>
    </ligand>
</feature>
<dbReference type="Pfam" id="PF00733">
    <property type="entry name" value="Asn_synthase"/>
    <property type="match status" value="1"/>
</dbReference>
<sequence>MCGICGTIERSGKHAQQDMLLAMTRSMVHRGPDEEGIYLDKEAGLGFRRLSIVDLAHGHQPMTNEDQSVWVVFNGEIYNHKNLRKDLIHRGHQLKTESDTEVLVHLYEEHGVEMVHLLRGMFAFAIWDVRKREMVLARDRFGIKPLYYTHSPNGLLFASEMRSLLASGQINRQLNHQALWDYLTFQYVPDPQTILADVQKLPPGHYLRYRQGNIDMTRYFTPRFLEREDWTESEHVDRVRQSLEDSVRLHLQADVPYGAFLSSGVDSSSIVALMKKYDTEVKTFSVGFNDASGWYNELASARDTARALGTEHREISVSAAQFAERLPEILEALDEPIADVSACALYFVAELAAEDVKVVLSGEGADELFAGYPIYHEPRSLKMFSQFPSWVLRAIGGVAGRLPAGLKGRGFLERGSLPLERRFVGNAKIFSEEAKSMLMEQFFRTHSSFHVTDPVYQAFADLPEITRMQLIDMHTWLPGDILMKADKMTMAHSIELRVPFLDNQVLEAASAIPESMRIQGRTTKAILRKAVRDLLPENVVSRPKLGFPVPVSTWLAGSMGETALEWIVESPLMDWLSKNEVESLFRRHQEGERHLWRELWTLVTMAAWLNHFLQPKSVSSDYSMVGAQQSLTVGW</sequence>
<keyword evidence="7 9" id="KW-0315">Glutamine amidotransferase</keyword>
<dbReference type="PANTHER" id="PTHR43284:SF1">
    <property type="entry name" value="ASPARAGINE SYNTHETASE"/>
    <property type="match status" value="1"/>
</dbReference>
<feature type="site" description="Important for beta-aspartyl-AMP intermediate formation" evidence="11">
    <location>
        <position position="363"/>
    </location>
</feature>
<dbReference type="GO" id="GO:0004066">
    <property type="term" value="F:asparagine synthase (glutamine-hydrolyzing) activity"/>
    <property type="evidence" value="ECO:0007669"/>
    <property type="project" value="UniProtKB-EC"/>
</dbReference>
<dbReference type="GO" id="GO:0005524">
    <property type="term" value="F:ATP binding"/>
    <property type="evidence" value="ECO:0007669"/>
    <property type="project" value="UniProtKB-KW"/>
</dbReference>
<accession>A0A1M6W2V8</accession>
<dbReference type="PROSITE" id="PS51278">
    <property type="entry name" value="GATASE_TYPE_2"/>
    <property type="match status" value="1"/>
</dbReference>
<dbReference type="GO" id="GO:0005829">
    <property type="term" value="C:cytosol"/>
    <property type="evidence" value="ECO:0007669"/>
    <property type="project" value="TreeGrafter"/>
</dbReference>
<evidence type="ECO:0000256" key="9">
    <source>
        <dbReference type="PIRSR" id="PIRSR001589-1"/>
    </source>
</evidence>
<dbReference type="InterPro" id="IPR017932">
    <property type="entry name" value="GATase_2_dom"/>
</dbReference>
<keyword evidence="9" id="KW-0028">Amino-acid biosynthesis</keyword>
<dbReference type="InterPro" id="IPR001962">
    <property type="entry name" value="Asn_synthase"/>
</dbReference>
<organism evidence="13 14">
    <name type="scientific">Alicyclobacillus tolerans</name>
    <dbReference type="NCBI Taxonomy" id="90970"/>
    <lineage>
        <taxon>Bacteria</taxon>
        <taxon>Bacillati</taxon>
        <taxon>Bacillota</taxon>
        <taxon>Bacilli</taxon>
        <taxon>Bacillales</taxon>
        <taxon>Alicyclobacillaceae</taxon>
        <taxon>Alicyclobacillus</taxon>
    </lineage>
</organism>
<dbReference type="InterPro" id="IPR006426">
    <property type="entry name" value="Asn_synth_AEB"/>
</dbReference>
<dbReference type="GO" id="GO:0006529">
    <property type="term" value="P:asparagine biosynthetic process"/>
    <property type="evidence" value="ECO:0007669"/>
    <property type="project" value="UniProtKB-KW"/>
</dbReference>
<comment type="similarity">
    <text evidence="2">Belongs to the asparagine synthetase family.</text>
</comment>
<keyword evidence="6 9" id="KW-0061">Asparagine biosynthesis</keyword>
<evidence type="ECO:0000256" key="10">
    <source>
        <dbReference type="PIRSR" id="PIRSR001589-2"/>
    </source>
</evidence>
<evidence type="ECO:0000256" key="2">
    <source>
        <dbReference type="ARBA" id="ARBA00005752"/>
    </source>
</evidence>
<dbReference type="InterPro" id="IPR014729">
    <property type="entry name" value="Rossmann-like_a/b/a_fold"/>
</dbReference>
<evidence type="ECO:0000256" key="1">
    <source>
        <dbReference type="ARBA" id="ARBA00005187"/>
    </source>
</evidence>
<dbReference type="SUPFAM" id="SSF56235">
    <property type="entry name" value="N-terminal nucleophile aminohydrolases (Ntn hydrolases)"/>
    <property type="match status" value="1"/>
</dbReference>
<evidence type="ECO:0000259" key="12">
    <source>
        <dbReference type="PROSITE" id="PS51278"/>
    </source>
</evidence>
<comment type="catalytic activity">
    <reaction evidence="8">
        <text>L-aspartate + L-glutamine + ATP + H2O = L-asparagine + L-glutamate + AMP + diphosphate + H(+)</text>
        <dbReference type="Rhea" id="RHEA:12228"/>
        <dbReference type="ChEBI" id="CHEBI:15377"/>
        <dbReference type="ChEBI" id="CHEBI:15378"/>
        <dbReference type="ChEBI" id="CHEBI:29985"/>
        <dbReference type="ChEBI" id="CHEBI:29991"/>
        <dbReference type="ChEBI" id="CHEBI:30616"/>
        <dbReference type="ChEBI" id="CHEBI:33019"/>
        <dbReference type="ChEBI" id="CHEBI:58048"/>
        <dbReference type="ChEBI" id="CHEBI:58359"/>
        <dbReference type="ChEBI" id="CHEBI:456215"/>
        <dbReference type="EC" id="6.3.5.4"/>
    </reaction>
</comment>
<dbReference type="InterPro" id="IPR051786">
    <property type="entry name" value="ASN_synthetase/amidase"/>
</dbReference>
<reference evidence="14" key="1">
    <citation type="submission" date="2016-11" db="EMBL/GenBank/DDBJ databases">
        <authorList>
            <person name="Varghese N."/>
            <person name="Submissions S."/>
        </authorList>
    </citation>
    <scope>NUCLEOTIDE SEQUENCE [LARGE SCALE GENOMIC DNA]</scope>
    <source>
        <strain evidence="14">USBA-503</strain>
    </source>
</reference>
<evidence type="ECO:0000256" key="3">
    <source>
        <dbReference type="ARBA" id="ARBA00012737"/>
    </source>
</evidence>
<dbReference type="Gene3D" id="3.40.50.620">
    <property type="entry name" value="HUPs"/>
    <property type="match status" value="1"/>
</dbReference>
<keyword evidence="14" id="KW-1185">Reference proteome</keyword>
<feature type="active site" description="For GATase activity" evidence="9">
    <location>
        <position position="2"/>
    </location>
</feature>
<dbReference type="PIRSF" id="PIRSF001589">
    <property type="entry name" value="Asn_synthetase_glu-h"/>
    <property type="match status" value="1"/>
</dbReference>
<evidence type="ECO:0000256" key="8">
    <source>
        <dbReference type="ARBA" id="ARBA00048741"/>
    </source>
</evidence>
<dbReference type="CDD" id="cd01991">
    <property type="entry name" value="Asn_synthase_B_C"/>
    <property type="match status" value="1"/>
</dbReference>
<dbReference type="SUPFAM" id="SSF52402">
    <property type="entry name" value="Adenine nucleotide alpha hydrolases-like"/>
    <property type="match status" value="1"/>
</dbReference>
<comment type="pathway">
    <text evidence="1">Amino-acid biosynthesis; L-asparagine biosynthesis; L-asparagine from L-aspartate (L-Gln route): step 1/1.</text>
</comment>
<dbReference type="AlphaFoldDB" id="A0A1M6W2V8"/>
<evidence type="ECO:0000256" key="6">
    <source>
        <dbReference type="ARBA" id="ARBA00022888"/>
    </source>
</evidence>
<protein>
    <recommendedName>
        <fullName evidence="3">asparagine synthase (glutamine-hydrolyzing)</fullName>
        <ecNumber evidence="3">6.3.5.4</ecNumber>
    </recommendedName>
</protein>
<keyword evidence="4 10" id="KW-0547">Nucleotide-binding</keyword>
<dbReference type="Pfam" id="PF13537">
    <property type="entry name" value="GATase_7"/>
    <property type="match status" value="1"/>
</dbReference>
<dbReference type="EC" id="6.3.5.4" evidence="3"/>
<evidence type="ECO:0000313" key="14">
    <source>
        <dbReference type="Proteomes" id="UP000184016"/>
    </source>
</evidence>
<dbReference type="PANTHER" id="PTHR43284">
    <property type="entry name" value="ASPARAGINE SYNTHETASE (GLUTAMINE-HYDROLYZING)"/>
    <property type="match status" value="1"/>
</dbReference>
<dbReference type="STRING" id="1830138.SAMN05443507_12536"/>
<keyword evidence="5 10" id="KW-0067">ATP-binding</keyword>
<evidence type="ECO:0000256" key="4">
    <source>
        <dbReference type="ARBA" id="ARBA00022741"/>
    </source>
</evidence>
<evidence type="ECO:0000256" key="5">
    <source>
        <dbReference type="ARBA" id="ARBA00022840"/>
    </source>
</evidence>
<dbReference type="Gene3D" id="3.60.20.10">
    <property type="entry name" value="Glutamine Phosphoribosylpyrophosphate, subunit 1, domain 1"/>
    <property type="match status" value="1"/>
</dbReference>
<dbReference type="RefSeq" id="WP_072875007.1">
    <property type="nucleotide sequence ID" value="NZ_FRAF01000025.1"/>
</dbReference>
<evidence type="ECO:0000256" key="7">
    <source>
        <dbReference type="ARBA" id="ARBA00022962"/>
    </source>
</evidence>
<dbReference type="EMBL" id="FRAF01000025">
    <property type="protein sequence ID" value="SHK87997.1"/>
    <property type="molecule type" value="Genomic_DNA"/>
</dbReference>
<proteinExistence type="inferred from homology"/>
<dbReference type="InterPro" id="IPR033738">
    <property type="entry name" value="AsnB_N"/>
</dbReference>
<feature type="domain" description="Glutamine amidotransferase type-2" evidence="12">
    <location>
        <begin position="2"/>
        <end position="212"/>
    </location>
</feature>
<dbReference type="NCBIfam" id="TIGR01536">
    <property type="entry name" value="asn_synth_AEB"/>
    <property type="match status" value="1"/>
</dbReference>
<dbReference type="Proteomes" id="UP000184016">
    <property type="component" value="Unassembled WGS sequence"/>
</dbReference>
<evidence type="ECO:0000256" key="11">
    <source>
        <dbReference type="PIRSR" id="PIRSR001589-3"/>
    </source>
</evidence>
<feature type="binding site" evidence="10">
    <location>
        <position position="286"/>
    </location>
    <ligand>
        <name>ATP</name>
        <dbReference type="ChEBI" id="CHEBI:30616"/>
    </ligand>
</feature>
<gene>
    <name evidence="13" type="ORF">SAMN05443507_12536</name>
</gene>
<feature type="binding site" evidence="10">
    <location>
        <begin position="361"/>
        <end position="362"/>
    </location>
    <ligand>
        <name>ATP</name>
        <dbReference type="ChEBI" id="CHEBI:30616"/>
    </ligand>
</feature>
<dbReference type="CDD" id="cd00712">
    <property type="entry name" value="AsnB"/>
    <property type="match status" value="1"/>
</dbReference>
<evidence type="ECO:0000313" key="13">
    <source>
        <dbReference type="EMBL" id="SHK87997.1"/>
    </source>
</evidence>